<gene>
    <name evidence="3" type="ORF">P6P90_06710</name>
</gene>
<evidence type="ECO:0000256" key="1">
    <source>
        <dbReference type="SAM" id="Phobius"/>
    </source>
</evidence>
<reference evidence="3 4" key="1">
    <citation type="submission" date="2023-04" db="EMBL/GenBank/DDBJ databases">
        <title>Ectobacillus antri isolated from activated sludge.</title>
        <authorList>
            <person name="Yan P."/>
            <person name="Liu X."/>
        </authorList>
    </citation>
    <scope>NUCLEOTIDE SEQUENCE [LARGE SCALE GENOMIC DNA]</scope>
    <source>
        <strain evidence="3 4">C18H</strain>
    </source>
</reference>
<evidence type="ECO:0000313" key="3">
    <source>
        <dbReference type="EMBL" id="MDG5753666.1"/>
    </source>
</evidence>
<name>A0ABT6H5J4_9BACI</name>
<keyword evidence="1" id="KW-0812">Transmembrane</keyword>
<evidence type="ECO:0000256" key="2">
    <source>
        <dbReference type="SAM" id="SignalP"/>
    </source>
</evidence>
<protein>
    <submittedName>
        <fullName evidence="3">YHYH domain-containing protein</fullName>
    </submittedName>
</protein>
<keyword evidence="1" id="KW-0472">Membrane</keyword>
<evidence type="ECO:0000313" key="4">
    <source>
        <dbReference type="Proteomes" id="UP001218246"/>
    </source>
</evidence>
<feature type="chain" id="PRO_5045606798" evidence="2">
    <location>
        <begin position="26"/>
        <end position="248"/>
    </location>
</feature>
<dbReference type="InterPro" id="IPR047773">
    <property type="entry name" value="YHYH_dom_bact"/>
</dbReference>
<feature type="transmembrane region" description="Helical" evidence="1">
    <location>
        <begin position="220"/>
        <end position="240"/>
    </location>
</feature>
<keyword evidence="2" id="KW-0732">Signal</keyword>
<keyword evidence="4" id="KW-1185">Reference proteome</keyword>
<sequence length="248" mass="28315">MAKGIARIYLLFVLICSFVPHIAMAHPGRTDANGGHVCRTNCQQWGLQYGQYHYHNGGNQAPAYDPQVEYDAGYQKGYDIAYQYASNCQEYTWEWRGAQDYGDGFEDGIRDGDEDGQQVCEDNQKQEQEAEAKTTITMPKVNDITAQIEKNHNEQILKVRSYKFGKANGKQDYKNNKEFETDRNYSEDWDGATYKSAYKDGWNEAEKEHKRMQEESNKRMMIIAGGVGGVGLLTGAVIYARRKSKQKQ</sequence>
<dbReference type="NCBIfam" id="NF033223">
    <property type="entry name" value="YHYH_alt"/>
    <property type="match status" value="1"/>
</dbReference>
<comment type="caution">
    <text evidence="3">The sequence shown here is derived from an EMBL/GenBank/DDBJ whole genome shotgun (WGS) entry which is preliminary data.</text>
</comment>
<organism evidence="3 4">
    <name type="scientific">Ectobacillus antri</name>
    <dbReference type="NCBI Taxonomy" id="2486280"/>
    <lineage>
        <taxon>Bacteria</taxon>
        <taxon>Bacillati</taxon>
        <taxon>Bacillota</taxon>
        <taxon>Bacilli</taxon>
        <taxon>Bacillales</taxon>
        <taxon>Bacillaceae</taxon>
        <taxon>Ectobacillus</taxon>
    </lineage>
</organism>
<dbReference type="EMBL" id="JARULN010000004">
    <property type="protein sequence ID" value="MDG5753666.1"/>
    <property type="molecule type" value="Genomic_DNA"/>
</dbReference>
<dbReference type="Proteomes" id="UP001218246">
    <property type="component" value="Unassembled WGS sequence"/>
</dbReference>
<accession>A0ABT6H5J4</accession>
<feature type="signal peptide" evidence="2">
    <location>
        <begin position="1"/>
        <end position="25"/>
    </location>
</feature>
<proteinExistence type="predicted"/>
<keyword evidence="1" id="KW-1133">Transmembrane helix</keyword>